<reference evidence="1" key="1">
    <citation type="submission" date="2022-09" db="EMBL/GenBank/DDBJ databases">
        <title>Interaction between co-microsymbionts with complementary sets of symbiotic genes in legume-rhizobium systems.</title>
        <authorList>
            <person name="Safronova V."/>
            <person name="Sazanova A."/>
            <person name="Afonin A."/>
            <person name="Chirak E."/>
        </authorList>
    </citation>
    <scope>NUCLEOTIDE SEQUENCE</scope>
    <source>
        <strain evidence="1">A18/3m</strain>
    </source>
</reference>
<accession>A0ACD4CXP5</accession>
<organism evidence="1 2">
    <name type="scientific">Phyllobacterium zundukense</name>
    <dbReference type="NCBI Taxonomy" id="1867719"/>
    <lineage>
        <taxon>Bacteria</taxon>
        <taxon>Pseudomonadati</taxon>
        <taxon>Pseudomonadota</taxon>
        <taxon>Alphaproteobacteria</taxon>
        <taxon>Hyphomicrobiales</taxon>
        <taxon>Phyllobacteriaceae</taxon>
        <taxon>Phyllobacterium</taxon>
    </lineage>
</organism>
<gene>
    <name evidence="1" type="ORF">N8E88_10040</name>
</gene>
<dbReference type="Proteomes" id="UP001061991">
    <property type="component" value="Plasmid p_unnamed1"/>
</dbReference>
<name>A0ACD4CXP5_9HYPH</name>
<dbReference type="EMBL" id="CP104972">
    <property type="protein sequence ID" value="UXN58388.1"/>
    <property type="molecule type" value="Genomic_DNA"/>
</dbReference>
<protein>
    <submittedName>
        <fullName evidence="1">Uncharacterized protein</fullName>
    </submittedName>
</protein>
<evidence type="ECO:0000313" key="1">
    <source>
        <dbReference type="EMBL" id="UXN58388.1"/>
    </source>
</evidence>
<keyword evidence="1" id="KW-0614">Plasmid</keyword>
<sequence>MLGDGAKSTEANSALDRKVMDPGGRATFATPPTIVSTRGPTWSEIAESIPRSLFKSNSITLWSRELIVGGAITKHTGNVVVCHWDQ</sequence>
<geneLocation type="plasmid" evidence="1 2">
    <name>p_unnamed1</name>
</geneLocation>
<keyword evidence="2" id="KW-1185">Reference proteome</keyword>
<proteinExistence type="predicted"/>
<evidence type="ECO:0000313" key="2">
    <source>
        <dbReference type="Proteomes" id="UP001061991"/>
    </source>
</evidence>